<organism evidence="5 6">
    <name type="scientific">Lysobacter enzymogenes</name>
    <dbReference type="NCBI Taxonomy" id="69"/>
    <lineage>
        <taxon>Bacteria</taxon>
        <taxon>Pseudomonadati</taxon>
        <taxon>Pseudomonadota</taxon>
        <taxon>Gammaproteobacteria</taxon>
        <taxon>Lysobacterales</taxon>
        <taxon>Lysobacteraceae</taxon>
        <taxon>Lysobacter</taxon>
    </lineage>
</organism>
<dbReference type="RefSeq" id="WP_123647917.1">
    <property type="nucleotide sequence ID" value="NZ_RCTY01000033.1"/>
</dbReference>
<evidence type="ECO:0000256" key="1">
    <source>
        <dbReference type="SAM" id="MobiDB-lite"/>
    </source>
</evidence>
<dbReference type="InterPro" id="IPR002931">
    <property type="entry name" value="Transglutaminase-like"/>
</dbReference>
<accession>A0A3N2RGB4</accession>
<keyword evidence="2" id="KW-0732">Signal</keyword>
<dbReference type="EMBL" id="RCTY01000033">
    <property type="protein sequence ID" value="ROU06487.1"/>
    <property type="molecule type" value="Genomic_DNA"/>
</dbReference>
<evidence type="ECO:0000313" key="6">
    <source>
        <dbReference type="Proteomes" id="UP000275910"/>
    </source>
</evidence>
<reference evidence="5 6" key="1">
    <citation type="submission" date="2018-10" db="EMBL/GenBank/DDBJ databases">
        <title>The genome of Lysobacter enzymogenes OH11.</title>
        <authorList>
            <person name="Liu F."/>
            <person name="Zhao Y."/>
            <person name="Qian G."/>
            <person name="Chen Y."/>
            <person name="Xu H."/>
        </authorList>
    </citation>
    <scope>NUCLEOTIDE SEQUENCE [LARGE SCALE GENOMIC DNA]</scope>
    <source>
        <strain evidence="5 6">OH11</strain>
    </source>
</reference>
<gene>
    <name evidence="5" type="ORF">D9T17_13630</name>
</gene>
<evidence type="ECO:0000259" key="4">
    <source>
        <dbReference type="Pfam" id="PF12969"/>
    </source>
</evidence>
<evidence type="ECO:0000313" key="5">
    <source>
        <dbReference type="EMBL" id="ROU06487.1"/>
    </source>
</evidence>
<dbReference type="InterPro" id="IPR038765">
    <property type="entry name" value="Papain-like_cys_pep_sf"/>
</dbReference>
<protein>
    <submittedName>
        <fullName evidence="5">DUF3857 domain-containing protein</fullName>
    </submittedName>
</protein>
<dbReference type="SUPFAM" id="SSF54001">
    <property type="entry name" value="Cysteine proteinases"/>
    <property type="match status" value="1"/>
</dbReference>
<dbReference type="Pfam" id="PF12969">
    <property type="entry name" value="DUF3857"/>
    <property type="match status" value="1"/>
</dbReference>
<dbReference type="Proteomes" id="UP000275910">
    <property type="component" value="Unassembled WGS sequence"/>
</dbReference>
<feature type="domain" description="DUF3857" evidence="4">
    <location>
        <begin position="79"/>
        <end position="245"/>
    </location>
</feature>
<proteinExistence type="predicted"/>
<comment type="caution">
    <text evidence="5">The sequence shown here is derived from an EMBL/GenBank/DDBJ whole genome shotgun (WGS) entry which is preliminary data.</text>
</comment>
<dbReference type="Pfam" id="PF01841">
    <property type="entry name" value="Transglut_core"/>
    <property type="match status" value="1"/>
</dbReference>
<evidence type="ECO:0000256" key="2">
    <source>
        <dbReference type="SAM" id="SignalP"/>
    </source>
</evidence>
<feature type="compositionally biased region" description="Low complexity" evidence="1">
    <location>
        <begin position="33"/>
        <end position="57"/>
    </location>
</feature>
<feature type="chain" id="PRO_5018164899" evidence="2">
    <location>
        <begin position="29"/>
        <end position="658"/>
    </location>
</feature>
<feature type="region of interest" description="Disordered" evidence="1">
    <location>
        <begin position="33"/>
        <end position="62"/>
    </location>
</feature>
<name>A0A3N2RGB4_LYSEN</name>
<sequence length="658" mass="71413">MRIVMPRRSAALSVALAAALAANGAAFAQAGSQADNQTKPGAPAAAAPAQAAAAKPAGRAEEQPARLERMHYTYTVQPNGAYVEQRESALKVLREDAVERAKYDSIDYSASLQTLEVVEAYTLKADGRRIAVPKSNYQVQTNDGRGDGGPAFSDIATTQLVFPDVAVGDTVVLNYRLVGKQPMFEGQFSDTGSFSDYAYLGEMKLKYDLPASMKIRKESYGGLKTVRDEVVGDRRILEWSYSNREPKTFEPQAAAPFDLTRTNGASVSTFASYGDIARVYGERALPKAVPTARVRKLADEIAAGKTGQRDIAQALYEWVSLNINYAGNCIGLGAVVPRDQDFVLDNRIGDCKDHATLLQALLAAKGIEATQALINSGTTYELAPVPVASAVNHVLNYLPGLDLYLDATAKGIAFGELPWAVSGKPVLRVDRPELQARTPAPVKLANRQRMDTRLVIAEDGSVKGTMKVELDGRPAMEFRAGLRELTDKDAAELVKKVFERNGVQATGSFRQDDPKPLRSQHHYQVEIDAKQAVQMPGAFPLGPMFMTPQPVAALVGSGQVPEIKEEGDGLCGGGRSEETYRIEFPKTVKVLAKPQDLKLESNGSRYEASYRLEGNVLHAHRVIEDATVGPVCTGEYNRGYSEFARKVVPNLKAQVIYQ</sequence>
<dbReference type="InterPro" id="IPR024618">
    <property type="entry name" value="DUF3857"/>
</dbReference>
<evidence type="ECO:0000259" key="3">
    <source>
        <dbReference type="Pfam" id="PF01841"/>
    </source>
</evidence>
<feature type="domain" description="Transglutaminase-like" evidence="3">
    <location>
        <begin position="295"/>
        <end position="370"/>
    </location>
</feature>
<dbReference type="Gene3D" id="2.60.40.3140">
    <property type="match status" value="1"/>
</dbReference>
<dbReference type="Gene3D" id="3.10.620.30">
    <property type="match status" value="1"/>
</dbReference>
<feature type="signal peptide" evidence="2">
    <location>
        <begin position="1"/>
        <end position="28"/>
    </location>
</feature>
<dbReference type="AlphaFoldDB" id="A0A3N2RGB4"/>